<dbReference type="EMBL" id="KZ772708">
    <property type="protein sequence ID" value="PTQ41115.1"/>
    <property type="molecule type" value="Genomic_DNA"/>
</dbReference>
<evidence type="ECO:0000313" key="3">
    <source>
        <dbReference type="Proteomes" id="UP000244005"/>
    </source>
</evidence>
<accession>A0A2R6X4T8</accession>
<keyword evidence="1" id="KW-1133">Transmembrane helix</keyword>
<sequence>MADETWSRAKQKRVMFFMATVYTTVSPAGFLTNSFIAFSFYFCFLAAALRMASTGSASSSLISTLERTLSSKKNRSLMIVFTILELICHVITSLLMFMYQCKVLGILILSSKNDVTLPWASFAITSTANSKECDA</sequence>
<proteinExistence type="predicted"/>
<keyword evidence="3" id="KW-1185">Reference proteome</keyword>
<dbReference type="Proteomes" id="UP000244005">
    <property type="component" value="Unassembled WGS sequence"/>
</dbReference>
<evidence type="ECO:0000313" key="2">
    <source>
        <dbReference type="EMBL" id="PTQ41115.1"/>
    </source>
</evidence>
<feature type="transmembrane region" description="Helical" evidence="1">
    <location>
        <begin position="14"/>
        <end position="32"/>
    </location>
</feature>
<evidence type="ECO:0000256" key="1">
    <source>
        <dbReference type="SAM" id="Phobius"/>
    </source>
</evidence>
<reference evidence="3" key="1">
    <citation type="journal article" date="2017" name="Cell">
        <title>Insights into land plant evolution garnered from the Marchantia polymorpha genome.</title>
        <authorList>
            <person name="Bowman J.L."/>
            <person name="Kohchi T."/>
            <person name="Yamato K.T."/>
            <person name="Jenkins J."/>
            <person name="Shu S."/>
            <person name="Ishizaki K."/>
            <person name="Yamaoka S."/>
            <person name="Nishihama R."/>
            <person name="Nakamura Y."/>
            <person name="Berger F."/>
            <person name="Adam C."/>
            <person name="Aki S.S."/>
            <person name="Althoff F."/>
            <person name="Araki T."/>
            <person name="Arteaga-Vazquez M.A."/>
            <person name="Balasubrmanian S."/>
            <person name="Barry K."/>
            <person name="Bauer D."/>
            <person name="Boehm C.R."/>
            <person name="Briginshaw L."/>
            <person name="Caballero-Perez J."/>
            <person name="Catarino B."/>
            <person name="Chen F."/>
            <person name="Chiyoda S."/>
            <person name="Chovatia M."/>
            <person name="Davies K.M."/>
            <person name="Delmans M."/>
            <person name="Demura T."/>
            <person name="Dierschke T."/>
            <person name="Dolan L."/>
            <person name="Dorantes-Acosta A.E."/>
            <person name="Eklund D.M."/>
            <person name="Florent S.N."/>
            <person name="Flores-Sandoval E."/>
            <person name="Fujiyama A."/>
            <person name="Fukuzawa H."/>
            <person name="Galik B."/>
            <person name="Grimanelli D."/>
            <person name="Grimwood J."/>
            <person name="Grossniklaus U."/>
            <person name="Hamada T."/>
            <person name="Haseloff J."/>
            <person name="Hetherington A.J."/>
            <person name="Higo A."/>
            <person name="Hirakawa Y."/>
            <person name="Hundley H.N."/>
            <person name="Ikeda Y."/>
            <person name="Inoue K."/>
            <person name="Inoue S.I."/>
            <person name="Ishida S."/>
            <person name="Jia Q."/>
            <person name="Kakita M."/>
            <person name="Kanazawa T."/>
            <person name="Kawai Y."/>
            <person name="Kawashima T."/>
            <person name="Kennedy M."/>
            <person name="Kinose K."/>
            <person name="Kinoshita T."/>
            <person name="Kohara Y."/>
            <person name="Koide E."/>
            <person name="Komatsu K."/>
            <person name="Kopischke S."/>
            <person name="Kubo M."/>
            <person name="Kyozuka J."/>
            <person name="Lagercrantz U."/>
            <person name="Lin S.S."/>
            <person name="Lindquist E."/>
            <person name="Lipzen A.M."/>
            <person name="Lu C.W."/>
            <person name="De Luna E."/>
            <person name="Martienssen R.A."/>
            <person name="Minamino N."/>
            <person name="Mizutani M."/>
            <person name="Mizutani M."/>
            <person name="Mochizuki N."/>
            <person name="Monte I."/>
            <person name="Mosher R."/>
            <person name="Nagasaki H."/>
            <person name="Nakagami H."/>
            <person name="Naramoto S."/>
            <person name="Nishitani K."/>
            <person name="Ohtani M."/>
            <person name="Okamoto T."/>
            <person name="Okumura M."/>
            <person name="Phillips J."/>
            <person name="Pollak B."/>
            <person name="Reinders A."/>
            <person name="Rovekamp M."/>
            <person name="Sano R."/>
            <person name="Sawa S."/>
            <person name="Schmid M.W."/>
            <person name="Shirakawa M."/>
            <person name="Solano R."/>
            <person name="Spunde A."/>
            <person name="Suetsugu N."/>
            <person name="Sugano S."/>
            <person name="Sugiyama A."/>
            <person name="Sun R."/>
            <person name="Suzuki Y."/>
            <person name="Takenaka M."/>
            <person name="Takezawa D."/>
            <person name="Tomogane H."/>
            <person name="Tsuzuki M."/>
            <person name="Ueda T."/>
            <person name="Umeda M."/>
            <person name="Ward J.M."/>
            <person name="Watanabe Y."/>
            <person name="Yazaki K."/>
            <person name="Yokoyama R."/>
            <person name="Yoshitake Y."/>
            <person name="Yotsui I."/>
            <person name="Zachgo S."/>
            <person name="Schmutz J."/>
        </authorList>
    </citation>
    <scope>NUCLEOTIDE SEQUENCE [LARGE SCALE GENOMIC DNA]</scope>
    <source>
        <strain evidence="3">Tak-1</strain>
    </source>
</reference>
<keyword evidence="1" id="KW-0472">Membrane</keyword>
<keyword evidence="1" id="KW-0812">Transmembrane</keyword>
<dbReference type="AlphaFoldDB" id="A0A2R6X4T8"/>
<organism evidence="2 3">
    <name type="scientific">Marchantia polymorpha</name>
    <name type="common">Common liverwort</name>
    <name type="synonym">Marchantia aquatica</name>
    <dbReference type="NCBI Taxonomy" id="3197"/>
    <lineage>
        <taxon>Eukaryota</taxon>
        <taxon>Viridiplantae</taxon>
        <taxon>Streptophyta</taxon>
        <taxon>Embryophyta</taxon>
        <taxon>Marchantiophyta</taxon>
        <taxon>Marchantiopsida</taxon>
        <taxon>Marchantiidae</taxon>
        <taxon>Marchantiales</taxon>
        <taxon>Marchantiaceae</taxon>
        <taxon>Marchantia</taxon>
    </lineage>
</organism>
<dbReference type="Gramene" id="Mp1g08540.1">
    <property type="protein sequence ID" value="Mp1g08540.1.cds"/>
    <property type="gene ID" value="Mp1g08540"/>
</dbReference>
<protein>
    <submittedName>
        <fullName evidence="2">Uncharacterized protein</fullName>
    </submittedName>
</protein>
<gene>
    <name evidence="2" type="ORF">MARPO_0036s0097</name>
</gene>
<feature type="transmembrane region" description="Helical" evidence="1">
    <location>
        <begin position="77"/>
        <end position="99"/>
    </location>
</feature>
<name>A0A2R6X4T8_MARPO</name>